<name>A0AAJ3HRN0_PROHU</name>
<dbReference type="Proteomes" id="UP000078250">
    <property type="component" value="Unassembled WGS sequence"/>
</dbReference>
<dbReference type="EMBL" id="LXEV01000024">
    <property type="protein sequence ID" value="OAT46376.1"/>
    <property type="molecule type" value="Genomic_DNA"/>
</dbReference>
<proteinExistence type="predicted"/>
<sequence>MNYKNLYSTELNNPNTKFFILDTKGSSAVHDDVDFVRYSWRTSKFGLVKPGDLFIYRRPGKASETGKFYFFGAGKIEDITPSLDISKKNNDKTSVNGTITKPYPFINNIHPEELEKFNWHFKEKQQGSWGNFFNQYGMNKIAKEDFVSLMELAEDDNKIDYDNNAATEALQNIQTKNYYVDDIKSESTRRSKQIVFSNTVKNNYRNKCAICGINTKTLLIGSHIIPWATRKDIRLDPTNGISLCVMHDKLFDAGYITFDSQLKIIVTEIVNNDPSLKKITDLIKGDKLCKPKSFPPNQEYLEYHRKKIFEKFLKI</sequence>
<organism evidence="2 3">
    <name type="scientific">Proteus hauseri ATCC 700826</name>
    <dbReference type="NCBI Taxonomy" id="1354271"/>
    <lineage>
        <taxon>Bacteria</taxon>
        <taxon>Pseudomonadati</taxon>
        <taxon>Pseudomonadota</taxon>
        <taxon>Gammaproteobacteria</taxon>
        <taxon>Enterobacterales</taxon>
        <taxon>Morganellaceae</taxon>
        <taxon>Proteus</taxon>
    </lineage>
</organism>
<dbReference type="RefSeq" id="WP_064720212.1">
    <property type="nucleotide sequence ID" value="NZ_LXEV01000024.1"/>
</dbReference>
<keyword evidence="3" id="KW-1185">Reference proteome</keyword>
<gene>
    <name evidence="2" type="ORF">M997_2253</name>
</gene>
<dbReference type="GO" id="GO:0004519">
    <property type="term" value="F:endonuclease activity"/>
    <property type="evidence" value="ECO:0007669"/>
    <property type="project" value="UniProtKB-KW"/>
</dbReference>
<feature type="domain" description="HNH nuclease" evidence="1">
    <location>
        <begin position="208"/>
        <end position="259"/>
    </location>
</feature>
<reference evidence="2 3" key="1">
    <citation type="submission" date="2016-04" db="EMBL/GenBank/DDBJ databases">
        <title>ATOL: Assembling a taxonomically balanced genome-scale reconstruction of the evolutionary history of the Enterobacteriaceae.</title>
        <authorList>
            <person name="Plunkett G.III."/>
            <person name="Neeno-Eckwall E.C."/>
            <person name="Glasner J.D."/>
            <person name="Perna N.T."/>
        </authorList>
    </citation>
    <scope>NUCLEOTIDE SEQUENCE [LARGE SCALE GENOMIC DNA]</scope>
    <source>
        <strain evidence="2 3">ATCC 700826</strain>
    </source>
</reference>
<evidence type="ECO:0000259" key="1">
    <source>
        <dbReference type="Pfam" id="PF13391"/>
    </source>
</evidence>
<protein>
    <submittedName>
        <fullName evidence="2">Restriction endonuclease</fullName>
    </submittedName>
</protein>
<keyword evidence="2" id="KW-0255">Endonuclease</keyword>
<accession>A0AAJ3HRN0</accession>
<dbReference type="InterPro" id="IPR003615">
    <property type="entry name" value="HNH_nuc"/>
</dbReference>
<evidence type="ECO:0000313" key="3">
    <source>
        <dbReference type="Proteomes" id="UP000078250"/>
    </source>
</evidence>
<dbReference type="Pfam" id="PF13391">
    <property type="entry name" value="HNH_2"/>
    <property type="match status" value="1"/>
</dbReference>
<comment type="caution">
    <text evidence="2">The sequence shown here is derived from an EMBL/GenBank/DDBJ whole genome shotgun (WGS) entry which is preliminary data.</text>
</comment>
<dbReference type="AlphaFoldDB" id="A0AAJ3HRN0"/>
<evidence type="ECO:0000313" key="2">
    <source>
        <dbReference type="EMBL" id="OAT46376.1"/>
    </source>
</evidence>
<keyword evidence="2" id="KW-0540">Nuclease</keyword>
<keyword evidence="2" id="KW-0378">Hydrolase</keyword>